<reference evidence="1" key="1">
    <citation type="submission" date="2022-10" db="EMBL/GenBank/DDBJ databases">
        <authorList>
            <person name="Chen Y."/>
            <person name="Dougan E. K."/>
            <person name="Chan C."/>
            <person name="Rhodes N."/>
            <person name="Thang M."/>
        </authorList>
    </citation>
    <scope>NUCLEOTIDE SEQUENCE</scope>
</reference>
<evidence type="ECO:0000313" key="2">
    <source>
        <dbReference type="EMBL" id="CAL1127292.1"/>
    </source>
</evidence>
<keyword evidence="3" id="KW-1185">Reference proteome</keyword>
<gene>
    <name evidence="1" type="ORF">C1SCF055_LOCUS2361</name>
</gene>
<dbReference type="EMBL" id="CAMXCT010000107">
    <property type="protein sequence ID" value="CAI3973917.1"/>
    <property type="molecule type" value="Genomic_DNA"/>
</dbReference>
<protein>
    <submittedName>
        <fullName evidence="1">Uncharacterized protein</fullName>
    </submittedName>
</protein>
<accession>A0A9P1BIF7</accession>
<reference evidence="2" key="2">
    <citation type="submission" date="2024-04" db="EMBL/GenBank/DDBJ databases">
        <authorList>
            <person name="Chen Y."/>
            <person name="Shah S."/>
            <person name="Dougan E. K."/>
            <person name="Thang M."/>
            <person name="Chan C."/>
        </authorList>
    </citation>
    <scope>NUCLEOTIDE SEQUENCE [LARGE SCALE GENOMIC DNA]</scope>
</reference>
<evidence type="ECO:0000313" key="3">
    <source>
        <dbReference type="Proteomes" id="UP001152797"/>
    </source>
</evidence>
<dbReference type="AlphaFoldDB" id="A0A9P1BIF7"/>
<name>A0A9P1BIF7_9DINO</name>
<organism evidence="1">
    <name type="scientific">Cladocopium goreaui</name>
    <dbReference type="NCBI Taxonomy" id="2562237"/>
    <lineage>
        <taxon>Eukaryota</taxon>
        <taxon>Sar</taxon>
        <taxon>Alveolata</taxon>
        <taxon>Dinophyceae</taxon>
        <taxon>Suessiales</taxon>
        <taxon>Symbiodiniaceae</taxon>
        <taxon>Cladocopium</taxon>
    </lineage>
</organism>
<comment type="caution">
    <text evidence="1">The sequence shown here is derived from an EMBL/GenBank/DDBJ whole genome shotgun (WGS) entry which is preliminary data.</text>
</comment>
<evidence type="ECO:0000313" key="1">
    <source>
        <dbReference type="EMBL" id="CAI3973917.1"/>
    </source>
</evidence>
<dbReference type="Proteomes" id="UP001152797">
    <property type="component" value="Unassembled WGS sequence"/>
</dbReference>
<sequence length="292" mass="32141">MVTFKECVDTVVKTARLGEALNKSLFVAILSYVDTDRRVNEVIEFLNATDCSFSFVLITRRDRGNEGKAGVLRDFIRQLDLDHKQILFIDDKARLEVEGIRNQAREEVARAHQEPECTQLELMNLRKEAQIHVSTLEGKISELVHMNSMLTKKVEEQSCLVETLLKRVDDQCVVISSLRTSLNTTVIDSNRAGVGVGDPRNASEGPPVFSIATPQGGLSSASAGPNRLLLPHSTSVIPNQDLHSAAASELPLGVGHVVAGEQSGEGHLFCTSRVPRSLAKAHEEILRLNEWL</sequence>
<proteinExistence type="predicted"/>
<dbReference type="EMBL" id="CAMXCT020000107">
    <property type="protein sequence ID" value="CAL1127292.1"/>
    <property type="molecule type" value="Genomic_DNA"/>
</dbReference>
<dbReference type="EMBL" id="CAMXCT030000107">
    <property type="protein sequence ID" value="CAL4761229.1"/>
    <property type="molecule type" value="Genomic_DNA"/>
</dbReference>